<feature type="transmembrane region" description="Helical" evidence="6">
    <location>
        <begin position="292"/>
        <end position="313"/>
    </location>
</feature>
<dbReference type="Gene3D" id="1.20.1250.20">
    <property type="entry name" value="MFS general substrate transporter like domains"/>
    <property type="match status" value="1"/>
</dbReference>
<dbReference type="InterPro" id="IPR036259">
    <property type="entry name" value="MFS_trans_sf"/>
</dbReference>
<feature type="transmembrane region" description="Helical" evidence="6">
    <location>
        <begin position="229"/>
        <end position="248"/>
    </location>
</feature>
<reference evidence="7 8" key="1">
    <citation type="submission" date="2015-01" db="EMBL/GenBank/DDBJ databases">
        <title>The Genome Sequence of Cryptococcus gattii Ram5.</title>
        <authorList>
            <consortium name="The Broad Institute Genomics Platform"/>
            <person name="Cuomo C."/>
            <person name="Litvintseva A."/>
            <person name="Chen Y."/>
            <person name="Heitman J."/>
            <person name="Sun S."/>
            <person name="Springer D."/>
            <person name="Dromer F."/>
            <person name="Young S."/>
            <person name="Zeng Q."/>
            <person name="Gargeya S."/>
            <person name="Abouelleil A."/>
            <person name="Alvarado L."/>
            <person name="Chapman S.B."/>
            <person name="Gainer-Dewar J."/>
            <person name="Goldberg J."/>
            <person name="Griggs A."/>
            <person name="Gujja S."/>
            <person name="Hansen M."/>
            <person name="Howarth C."/>
            <person name="Imamovic A."/>
            <person name="Larimer J."/>
            <person name="Murphy C."/>
            <person name="Naylor J."/>
            <person name="Pearson M."/>
            <person name="Priest M."/>
            <person name="Roberts A."/>
            <person name="Saif S."/>
            <person name="Shea T."/>
            <person name="Sykes S."/>
            <person name="Wortman J."/>
            <person name="Nusbaum C."/>
            <person name="Birren B."/>
        </authorList>
    </citation>
    <scope>NUCLEOTIDE SEQUENCE [LARGE SCALE GENOMIC DNA]</scope>
    <source>
        <strain evidence="7 8">Ram5</strain>
    </source>
</reference>
<evidence type="ECO:0000313" key="7">
    <source>
        <dbReference type="EMBL" id="KIR43680.1"/>
    </source>
</evidence>
<dbReference type="EMBL" id="KN847896">
    <property type="protein sequence ID" value="KIR43680.1"/>
    <property type="molecule type" value="Genomic_DNA"/>
</dbReference>
<dbReference type="PANTHER" id="PTHR43791:SF38">
    <property type="entry name" value="MAJOR FACILITATOR SUPERFAMILY (MFS) PROFILE DOMAIN-CONTAINING PROTEIN"/>
    <property type="match status" value="1"/>
</dbReference>
<proteinExistence type="predicted"/>
<feature type="transmembrane region" description="Helical" evidence="6">
    <location>
        <begin position="135"/>
        <end position="155"/>
    </location>
</feature>
<evidence type="ECO:0000256" key="5">
    <source>
        <dbReference type="ARBA" id="ARBA00023136"/>
    </source>
</evidence>
<gene>
    <name evidence="7" type="ORF">I313_00522</name>
</gene>
<dbReference type="PANTHER" id="PTHR43791">
    <property type="entry name" value="PERMEASE-RELATED"/>
    <property type="match status" value="1"/>
</dbReference>
<protein>
    <submittedName>
        <fullName evidence="7">Unplaced genomic scaffold supercont1.1, whole genome shotgun sequence</fullName>
    </submittedName>
</protein>
<dbReference type="SUPFAM" id="SSF103473">
    <property type="entry name" value="MFS general substrate transporter"/>
    <property type="match status" value="2"/>
</dbReference>
<feature type="transmembrane region" description="Helical" evidence="6">
    <location>
        <begin position="106"/>
        <end position="128"/>
    </location>
</feature>
<dbReference type="AlphaFoldDB" id="A0A0D0VFR8"/>
<dbReference type="Proteomes" id="UP000053392">
    <property type="component" value="Unassembled WGS sequence"/>
</dbReference>
<evidence type="ECO:0000256" key="3">
    <source>
        <dbReference type="ARBA" id="ARBA00022692"/>
    </source>
</evidence>
<evidence type="ECO:0000256" key="4">
    <source>
        <dbReference type="ARBA" id="ARBA00022989"/>
    </source>
</evidence>
<keyword evidence="5 6" id="KW-0472">Membrane</keyword>
<feature type="transmembrane region" description="Helical" evidence="6">
    <location>
        <begin position="260"/>
        <end position="280"/>
    </location>
</feature>
<dbReference type="HOGENOM" id="CLU_001265_0_6_1"/>
<evidence type="ECO:0000313" key="8">
    <source>
        <dbReference type="Proteomes" id="UP000053392"/>
    </source>
</evidence>
<dbReference type="FunFam" id="1.20.1250.20:FF:000394">
    <property type="entry name" value="MFS general substrate transporter"/>
    <property type="match status" value="1"/>
</dbReference>
<organism evidence="7 8">
    <name type="scientific">Cryptococcus deuterogattii Ram5</name>
    <dbReference type="NCBI Taxonomy" id="1296110"/>
    <lineage>
        <taxon>Eukaryota</taxon>
        <taxon>Fungi</taxon>
        <taxon>Dikarya</taxon>
        <taxon>Basidiomycota</taxon>
        <taxon>Agaricomycotina</taxon>
        <taxon>Tremellomycetes</taxon>
        <taxon>Tremellales</taxon>
        <taxon>Cryptococcaceae</taxon>
        <taxon>Cryptococcus</taxon>
        <taxon>Cryptococcus gattii species complex</taxon>
    </lineage>
</organism>
<evidence type="ECO:0000256" key="1">
    <source>
        <dbReference type="ARBA" id="ARBA00004141"/>
    </source>
</evidence>
<keyword evidence="3 6" id="KW-0812">Transmembrane</keyword>
<dbReference type="OrthoDB" id="3639251at2759"/>
<name>A0A0D0VFR8_9TREE</name>
<keyword evidence="8" id="KW-1185">Reference proteome</keyword>
<sequence>MDQLQLAAQYKPGSEAKKALITKIDTRIIPTIWALYTLSYLDSANVGNAKTGGLEADLNLTSTQYSIFHPTLMISGLRPSLYLSGLCIIRGDIAVCMAAAKTYQALAGTSFVLGFIEAGFAPGVEFYLSFRFSLYYTATAISGAFSGLLAGTIRFDWLTTAFLGWTGYLGRYRTIPLYVCALVCIIGFCWGADYYKAKPLFNIGAGALGTIFFIIVTCVTAHMVQYVSLILAFGCVCALPPLVLTWVANVLSHPIEKRGVAIAVVNALGCSASIYGVSLWPSQDAPRYIPGFAATTCFMALLVIITPIMWYLVNRYPYSGARCRQSCQGRD</sequence>
<dbReference type="GO" id="GO:0016020">
    <property type="term" value="C:membrane"/>
    <property type="evidence" value="ECO:0007669"/>
    <property type="project" value="UniProtKB-SubCell"/>
</dbReference>
<feature type="transmembrane region" description="Helical" evidence="6">
    <location>
        <begin position="200"/>
        <end position="223"/>
    </location>
</feature>
<comment type="subcellular location">
    <subcellularLocation>
        <location evidence="1">Membrane</location>
        <topology evidence="1">Multi-pass membrane protein</topology>
    </subcellularLocation>
</comment>
<accession>A0A0D0VFR8</accession>
<evidence type="ECO:0000256" key="2">
    <source>
        <dbReference type="ARBA" id="ARBA00022448"/>
    </source>
</evidence>
<keyword evidence="4 6" id="KW-1133">Transmembrane helix</keyword>
<evidence type="ECO:0000256" key="6">
    <source>
        <dbReference type="SAM" id="Phobius"/>
    </source>
</evidence>
<feature type="transmembrane region" description="Helical" evidence="6">
    <location>
        <begin position="175"/>
        <end position="193"/>
    </location>
</feature>
<keyword evidence="2" id="KW-0813">Transport</keyword>
<dbReference type="GO" id="GO:0022857">
    <property type="term" value="F:transmembrane transporter activity"/>
    <property type="evidence" value="ECO:0007669"/>
    <property type="project" value="TreeGrafter"/>
</dbReference>